<dbReference type="InterPro" id="IPR004360">
    <property type="entry name" value="Glyas_Fos-R_dOase_dom"/>
</dbReference>
<keyword evidence="3" id="KW-1185">Reference proteome</keyword>
<feature type="domain" description="VOC" evidence="1">
    <location>
        <begin position="6"/>
        <end position="125"/>
    </location>
</feature>
<organism evidence="2 3">
    <name type="scientific">Kribbella pratensis</name>
    <dbReference type="NCBI Taxonomy" id="2512112"/>
    <lineage>
        <taxon>Bacteria</taxon>
        <taxon>Bacillati</taxon>
        <taxon>Actinomycetota</taxon>
        <taxon>Actinomycetes</taxon>
        <taxon>Propionibacteriales</taxon>
        <taxon>Kribbellaceae</taxon>
        <taxon>Kribbella</taxon>
    </lineage>
</organism>
<dbReference type="RefSeq" id="WP_134133058.1">
    <property type="nucleotide sequence ID" value="NZ_SODU01000005.1"/>
</dbReference>
<dbReference type="Gene3D" id="3.10.180.10">
    <property type="entry name" value="2,3-Dihydroxybiphenyl 1,2-Dioxygenase, domain 1"/>
    <property type="match status" value="1"/>
</dbReference>
<name>A0ABY2F5R0_9ACTN</name>
<proteinExistence type="predicted"/>
<sequence>MPAFAGIDDLALTVTDLDRSERFYTEVLGLKPLMDFGTVRTLVDRASGFVLSLCRHELGTAAPFTELTTGLDHVGMAAASRDELVEWERRFEALGVTYTPIRDEAFGSHLNFRDPDGIALELSASNEVYDGWMAELRARDNPADEIRARVMDYLGSLGT</sequence>
<dbReference type="SUPFAM" id="SSF54593">
    <property type="entry name" value="Glyoxalase/Bleomycin resistance protein/Dihydroxybiphenyl dioxygenase"/>
    <property type="match status" value="1"/>
</dbReference>
<evidence type="ECO:0000259" key="1">
    <source>
        <dbReference type="PROSITE" id="PS51819"/>
    </source>
</evidence>
<comment type="caution">
    <text evidence="2">The sequence shown here is derived from an EMBL/GenBank/DDBJ whole genome shotgun (WGS) entry which is preliminary data.</text>
</comment>
<evidence type="ECO:0000313" key="3">
    <source>
        <dbReference type="Proteomes" id="UP000295060"/>
    </source>
</evidence>
<dbReference type="InterPro" id="IPR029068">
    <property type="entry name" value="Glyas_Bleomycin-R_OHBP_Dase"/>
</dbReference>
<evidence type="ECO:0000313" key="2">
    <source>
        <dbReference type="EMBL" id="TDW81746.1"/>
    </source>
</evidence>
<dbReference type="Pfam" id="PF00903">
    <property type="entry name" value="Glyoxalase"/>
    <property type="match status" value="1"/>
</dbReference>
<dbReference type="EMBL" id="SODU01000005">
    <property type="protein sequence ID" value="TDW81746.1"/>
    <property type="molecule type" value="Genomic_DNA"/>
</dbReference>
<accession>A0ABY2F5R0</accession>
<dbReference type="PROSITE" id="PS51819">
    <property type="entry name" value="VOC"/>
    <property type="match status" value="1"/>
</dbReference>
<dbReference type="Proteomes" id="UP000295060">
    <property type="component" value="Unassembled WGS sequence"/>
</dbReference>
<dbReference type="InterPro" id="IPR037523">
    <property type="entry name" value="VOC_core"/>
</dbReference>
<reference evidence="2 3" key="1">
    <citation type="submission" date="2019-03" db="EMBL/GenBank/DDBJ databases">
        <title>Genomic Encyclopedia of Type Strains, Phase III (KMG-III): the genomes of soil and plant-associated and newly described type strains.</title>
        <authorList>
            <person name="Whitman W."/>
        </authorList>
    </citation>
    <scope>NUCLEOTIDE SEQUENCE [LARGE SCALE GENOMIC DNA]</scope>
    <source>
        <strain evidence="2 3">VKMAc-2574</strain>
    </source>
</reference>
<protein>
    <submittedName>
        <fullName evidence="2">Catechol 2,3-dioxygenase-like lactoylglutathione lyase family enzyme</fullName>
    </submittedName>
</protein>
<dbReference type="CDD" id="cd06587">
    <property type="entry name" value="VOC"/>
    <property type="match status" value="1"/>
</dbReference>
<gene>
    <name evidence="2" type="ORF">EV137_7756</name>
</gene>